<gene>
    <name evidence="2" type="ORF">K4G66_18990</name>
</gene>
<sequence length="303" mass="34213">MKKYLLYIYFTLSFIPVLAQQQPMYTQYMFNALAINPAYAGSQGSWSATALGRLQWVGMQGAPRTKTLAVHGPVFNQKIALGLNIIHDEIGVSCQSGVFATYAYRIKLFSLANLAFGLQGGFHQYQTNFTKVLLQNSNDQHFIANESRIFLPNVGAGIFYQTQRFYAGASVPQLLTQTYLSNGDYQAKQARHYFVHAGYVFPLNEVLKIKPNFLLKMVEGAPVEVDLNANLLILEKLWVGASYRSFDALSGLIEVLPTDRLRIGYAYDYTLTDLQQVGVNTHELMVNYRFAVPKQKIVTPRYF</sequence>
<accession>A0AA49JC86</accession>
<organism evidence="2">
    <name type="scientific">Roseihalotalea indica</name>
    <dbReference type="NCBI Taxonomy" id="2867963"/>
    <lineage>
        <taxon>Bacteria</taxon>
        <taxon>Pseudomonadati</taxon>
        <taxon>Bacteroidota</taxon>
        <taxon>Cytophagia</taxon>
        <taxon>Cytophagales</taxon>
        <taxon>Catalimonadaceae</taxon>
        <taxon>Roseihalotalea</taxon>
    </lineage>
</organism>
<dbReference type="Pfam" id="PF11751">
    <property type="entry name" value="PorP_SprF"/>
    <property type="match status" value="1"/>
</dbReference>
<evidence type="ECO:0000313" key="2">
    <source>
        <dbReference type="EMBL" id="WKN34466.1"/>
    </source>
</evidence>
<protein>
    <submittedName>
        <fullName evidence="2">Type IX secretion system membrane protein PorP/SprF</fullName>
    </submittedName>
</protein>
<dbReference type="EMBL" id="CP120682">
    <property type="protein sequence ID" value="WKN34466.1"/>
    <property type="molecule type" value="Genomic_DNA"/>
</dbReference>
<feature type="signal peptide" evidence="1">
    <location>
        <begin position="1"/>
        <end position="19"/>
    </location>
</feature>
<feature type="chain" id="PRO_5041287685" evidence="1">
    <location>
        <begin position="20"/>
        <end position="303"/>
    </location>
</feature>
<reference evidence="2" key="2">
    <citation type="journal article" date="2024" name="Antonie Van Leeuwenhoek">
        <title>Roseihalotalea indica gen. nov., sp. nov., a halophilic Bacteroidetes from mesopelagic Southwest Indian Ocean with higher carbohydrate metabolic potential.</title>
        <authorList>
            <person name="Chen B."/>
            <person name="Zhang M."/>
            <person name="Lin D."/>
            <person name="Ye J."/>
            <person name="Tang K."/>
        </authorList>
    </citation>
    <scope>NUCLEOTIDE SEQUENCE</scope>
    <source>
        <strain evidence="2">TK19036</strain>
    </source>
</reference>
<reference evidence="2" key="1">
    <citation type="journal article" date="2023" name="Comput. Struct. Biotechnol. J.">
        <title>Discovery of a novel marine Bacteroidetes with a rich repertoire of carbohydrate-active enzymes.</title>
        <authorList>
            <person name="Chen B."/>
            <person name="Liu G."/>
            <person name="Chen Q."/>
            <person name="Wang H."/>
            <person name="Liu L."/>
            <person name="Tang K."/>
        </authorList>
    </citation>
    <scope>NUCLEOTIDE SEQUENCE</scope>
    <source>
        <strain evidence="2">TK19036</strain>
    </source>
</reference>
<proteinExistence type="predicted"/>
<dbReference type="InterPro" id="IPR019861">
    <property type="entry name" value="PorP/SprF_Bacteroidetes"/>
</dbReference>
<dbReference type="AlphaFoldDB" id="A0AA49JC86"/>
<name>A0AA49JC86_9BACT</name>
<evidence type="ECO:0000256" key="1">
    <source>
        <dbReference type="SAM" id="SignalP"/>
    </source>
</evidence>
<dbReference type="NCBIfam" id="TIGR03519">
    <property type="entry name" value="T9SS_PorP_fam"/>
    <property type="match status" value="1"/>
</dbReference>
<keyword evidence="1" id="KW-0732">Signal</keyword>